<proteinExistence type="predicted"/>
<protein>
    <submittedName>
        <fullName evidence="3">Uncharacterized protein</fullName>
    </submittedName>
</protein>
<evidence type="ECO:0000256" key="2">
    <source>
        <dbReference type="SAM" id="Phobius"/>
    </source>
</evidence>
<keyword evidence="2" id="KW-0812">Transmembrane</keyword>
<keyword evidence="4" id="KW-1185">Reference proteome</keyword>
<evidence type="ECO:0000256" key="1">
    <source>
        <dbReference type="SAM" id="MobiDB-lite"/>
    </source>
</evidence>
<evidence type="ECO:0000313" key="4">
    <source>
        <dbReference type="Proteomes" id="UP000199076"/>
    </source>
</evidence>
<feature type="region of interest" description="Disordered" evidence="1">
    <location>
        <begin position="185"/>
        <end position="209"/>
    </location>
</feature>
<sequence>MRNPLRVAVQRIGEEEPLLLAHHPTCRYYSHHTFELYGQQLCMGCFVVYPVGLLALSSLIVARLAVPGAALFELATPAFYGLGFALIGPKVVESLSPGRWRTRSRIAVKALLAVGLALLAFPFVFRPADRLVTVALFVGFLIPYVAYKGLTALDDCQGCPQRDDFPDCTGMTVDGTYEYADETTTVTPATGTDAADDATGAPPAQETGE</sequence>
<reference evidence="4" key="1">
    <citation type="submission" date="2016-10" db="EMBL/GenBank/DDBJ databases">
        <authorList>
            <person name="Varghese N."/>
            <person name="Submissions S."/>
        </authorList>
    </citation>
    <scope>NUCLEOTIDE SEQUENCE [LARGE SCALE GENOMIC DNA]</scope>
    <source>
        <strain evidence="4">IBRC-M 10760</strain>
    </source>
</reference>
<dbReference type="AlphaFoldDB" id="A0A1G7HX71"/>
<feature type="transmembrane region" description="Helical" evidence="2">
    <location>
        <begin position="41"/>
        <end position="62"/>
    </location>
</feature>
<gene>
    <name evidence="3" type="ORF">SAMN05216218_103187</name>
</gene>
<keyword evidence="2" id="KW-0472">Membrane</keyword>
<feature type="transmembrane region" description="Helical" evidence="2">
    <location>
        <begin position="107"/>
        <end position="125"/>
    </location>
</feature>
<accession>A0A1G7HX71</accession>
<dbReference type="OrthoDB" id="275494at2157"/>
<dbReference type="Proteomes" id="UP000199076">
    <property type="component" value="Unassembled WGS sequence"/>
</dbReference>
<keyword evidence="2" id="KW-1133">Transmembrane helix</keyword>
<organism evidence="3 4">
    <name type="scientific">Halorientalis regularis</name>
    <dbReference type="NCBI Taxonomy" id="660518"/>
    <lineage>
        <taxon>Archaea</taxon>
        <taxon>Methanobacteriati</taxon>
        <taxon>Methanobacteriota</taxon>
        <taxon>Stenosarchaea group</taxon>
        <taxon>Halobacteria</taxon>
        <taxon>Halobacteriales</taxon>
        <taxon>Haloarculaceae</taxon>
        <taxon>Halorientalis</taxon>
    </lineage>
</organism>
<name>A0A1G7HX71_9EURY</name>
<evidence type="ECO:0000313" key="3">
    <source>
        <dbReference type="EMBL" id="SDF04836.1"/>
    </source>
</evidence>
<dbReference type="RefSeq" id="WP_092688912.1">
    <property type="nucleotide sequence ID" value="NZ_FNBK01000003.1"/>
</dbReference>
<feature type="transmembrane region" description="Helical" evidence="2">
    <location>
        <begin position="68"/>
        <end position="87"/>
    </location>
</feature>
<dbReference type="EMBL" id="FNBK01000003">
    <property type="protein sequence ID" value="SDF04836.1"/>
    <property type="molecule type" value="Genomic_DNA"/>
</dbReference>
<feature type="transmembrane region" description="Helical" evidence="2">
    <location>
        <begin position="131"/>
        <end position="147"/>
    </location>
</feature>